<accession>A0A075B1V2</accession>
<keyword evidence="1" id="KW-0175">Coiled coil</keyword>
<evidence type="ECO:0000313" key="2">
    <source>
        <dbReference type="EMBL" id="EPZ36553.1"/>
    </source>
</evidence>
<feature type="coiled-coil region" evidence="1">
    <location>
        <begin position="307"/>
        <end position="386"/>
    </location>
</feature>
<evidence type="ECO:0000313" key="3">
    <source>
        <dbReference type="Proteomes" id="UP000030755"/>
    </source>
</evidence>
<protein>
    <submittedName>
        <fullName evidence="2">Uncharacterized protein</fullName>
    </submittedName>
</protein>
<dbReference type="AlphaFoldDB" id="A0A075B1V2"/>
<name>A0A075B1V2_ROZAC</name>
<dbReference type="HOGENOM" id="CLU_706272_0_0_1"/>
<proteinExistence type="predicted"/>
<dbReference type="Proteomes" id="UP000030755">
    <property type="component" value="Unassembled WGS sequence"/>
</dbReference>
<dbReference type="EMBL" id="KE560523">
    <property type="protein sequence ID" value="EPZ36553.1"/>
    <property type="molecule type" value="Genomic_DNA"/>
</dbReference>
<keyword evidence="3" id="KW-1185">Reference proteome</keyword>
<gene>
    <name evidence="2" type="ORF">O9G_001537</name>
</gene>
<sequence length="391" mass="45947">MKSHGVPVTKSEEFDEILLKLDDFLKAAFRNLKIYKSRYKALLKSANIDDDSHPVIHVADEIEKEKEREINSMEEDLIIPIFRRCIATQSENDETIVQQYQVCNSLISVQSQIRELSEKIIGLEENKEKQLDILNSKLKESDKDRANINVQTDEIECENKIDEMKNELRSLRESNNRINAELEQLVNDQASNVNLINDIAIGLEKFVESDGEFGHLFQVIQLFNICIPIDFDINRKYSKYRQLRDQYSQTDCEAFRSTSTQTIFAEQQCRECKNFEILRKELDSLSLYLHSEKCQREQLVKSNKHQLRKTLLEKEFLESKIKKFELQSLELSNYSQRVLQLEASMKKKKNDLEQKTELIKMQKDKIKHLEDHISSMESEMSDLKKVDLNNK</sequence>
<organism evidence="2 3">
    <name type="scientific">Rozella allomycis (strain CSF55)</name>
    <dbReference type="NCBI Taxonomy" id="988480"/>
    <lineage>
        <taxon>Eukaryota</taxon>
        <taxon>Fungi</taxon>
        <taxon>Fungi incertae sedis</taxon>
        <taxon>Cryptomycota</taxon>
        <taxon>Cryptomycota incertae sedis</taxon>
        <taxon>Rozella</taxon>
    </lineage>
</organism>
<reference evidence="2 3" key="1">
    <citation type="journal article" date="2013" name="Curr. Biol.">
        <title>Shared signatures of parasitism and phylogenomics unite Cryptomycota and microsporidia.</title>
        <authorList>
            <person name="James T.Y."/>
            <person name="Pelin A."/>
            <person name="Bonen L."/>
            <person name="Ahrendt S."/>
            <person name="Sain D."/>
            <person name="Corradi N."/>
            <person name="Stajich J.E."/>
        </authorList>
    </citation>
    <scope>NUCLEOTIDE SEQUENCE [LARGE SCALE GENOMIC DNA]</scope>
    <source>
        <strain evidence="2 3">CSF55</strain>
    </source>
</reference>
<evidence type="ECO:0000256" key="1">
    <source>
        <dbReference type="SAM" id="Coils"/>
    </source>
</evidence>
<feature type="coiled-coil region" evidence="1">
    <location>
        <begin position="106"/>
        <end position="188"/>
    </location>
</feature>